<name>A0A8T0ILI4_CERPU</name>
<gene>
    <name evidence="3" type="ORF">KC19_3G162600</name>
</gene>
<feature type="coiled-coil region" evidence="1">
    <location>
        <begin position="245"/>
        <end position="279"/>
    </location>
</feature>
<sequence length="832" mass="94892">MLENPLQTSISCESYKSGSEESVGESCQSVEKLFVHESDMVEDEHDAEPDLCQSAEKLFVHECDMVEDEGDVEPDLCHSAGKLFVHESDTVEDERDAGPDLCQRADKLFVHESDEVEDEHQEEPHLCHSAGKLFVHESDTVEDEHDAEPDLCHSAGKLFVHESDMVEDEDDADSDICQSADKLFVHESDEVEDEDQGEPDLGRGSVKELRSEMGELELKVSSTLTLMDELVPDFQDETNSCDAEKKNLEVALSSKTAEVEELVAQINSRECQMEALMQKFRDEVFIMDREAEKDRKEREMDFIGKRRLLAEIREKEESWQNDLEAITQELFESREWARQKEEDIMILKEDLQALDERSKAEEERLSERMHSLIEENDVLKAALKQEQKCREAAEAEYLRLEEEHIILLKELSTERRKSSVGPKVEDTNQWGNAHVQPAVCRVANVDRQITDAMDAIENLREELDSKETQLVQANRDKHSEWEEREAALADEYKEMLDRREKQWQQLWMLKEQELLSANDKILHQLADQRGEFAIVQGALRELEWSINHGDIDIKAKLAGISKKEGMVKVHTSHLEEVDQYVLDLQSKLEDLQTKLEESEKYRKSAEVAASVRELKRVASFDLSLVQRNRDGKPALNMVRHDGHLTSHPSLDNGMNSSRIRTRSSLGDKPGLSGFSCIREIQPETYWEVENSSGTGRYGGSISSSTSYGQPRDDYSLSVLPPGSPGRRQQKWLVDAAWLENVRKEQTSLRQSLELERQRASSFGQIEAGYRMIEAAVVRAVEEKHESDCKVLDLQQEVRWSQPNPLFFCTPGFNAITSCSSPRGPPTTGSVEP</sequence>
<dbReference type="EMBL" id="CM026423">
    <property type="protein sequence ID" value="KAG0583777.1"/>
    <property type="molecule type" value="Genomic_DNA"/>
</dbReference>
<evidence type="ECO:0000256" key="1">
    <source>
        <dbReference type="SAM" id="Coils"/>
    </source>
</evidence>
<evidence type="ECO:0000313" key="3">
    <source>
        <dbReference type="EMBL" id="KAG0583777.1"/>
    </source>
</evidence>
<proteinExistence type="predicted"/>
<evidence type="ECO:0000313" key="4">
    <source>
        <dbReference type="Proteomes" id="UP000822688"/>
    </source>
</evidence>
<keyword evidence="4" id="KW-1185">Reference proteome</keyword>
<feature type="coiled-coil region" evidence="1">
    <location>
        <begin position="309"/>
        <end position="410"/>
    </location>
</feature>
<feature type="compositionally biased region" description="Basic and acidic residues" evidence="2">
    <location>
        <begin position="634"/>
        <end position="644"/>
    </location>
</feature>
<dbReference type="AlphaFoldDB" id="A0A8T0ILI4"/>
<organism evidence="3 4">
    <name type="scientific">Ceratodon purpureus</name>
    <name type="common">Fire moss</name>
    <name type="synonym">Dicranum purpureum</name>
    <dbReference type="NCBI Taxonomy" id="3225"/>
    <lineage>
        <taxon>Eukaryota</taxon>
        <taxon>Viridiplantae</taxon>
        <taxon>Streptophyta</taxon>
        <taxon>Embryophyta</taxon>
        <taxon>Bryophyta</taxon>
        <taxon>Bryophytina</taxon>
        <taxon>Bryopsida</taxon>
        <taxon>Dicranidae</taxon>
        <taxon>Pseudoditrichales</taxon>
        <taxon>Ditrichaceae</taxon>
        <taxon>Ceratodon</taxon>
    </lineage>
</organism>
<feature type="coiled-coil region" evidence="1">
    <location>
        <begin position="574"/>
        <end position="608"/>
    </location>
</feature>
<feature type="coiled-coil region" evidence="1">
    <location>
        <begin position="442"/>
        <end position="476"/>
    </location>
</feature>
<keyword evidence="1" id="KW-0175">Coiled coil</keyword>
<feature type="compositionally biased region" description="Polar residues" evidence="2">
    <location>
        <begin position="1"/>
        <end position="17"/>
    </location>
</feature>
<feature type="compositionally biased region" description="Polar residues" evidence="2">
    <location>
        <begin position="646"/>
        <end position="664"/>
    </location>
</feature>
<feature type="compositionally biased region" description="Low complexity" evidence="2">
    <location>
        <begin position="697"/>
        <end position="708"/>
    </location>
</feature>
<dbReference type="Proteomes" id="UP000822688">
    <property type="component" value="Chromosome 3"/>
</dbReference>
<feature type="region of interest" description="Disordered" evidence="2">
    <location>
        <begin position="697"/>
        <end position="723"/>
    </location>
</feature>
<accession>A0A8T0ILI4</accession>
<feature type="region of interest" description="Disordered" evidence="2">
    <location>
        <begin position="1"/>
        <end position="23"/>
    </location>
</feature>
<reference evidence="3" key="1">
    <citation type="submission" date="2020-06" db="EMBL/GenBank/DDBJ databases">
        <title>WGS assembly of Ceratodon purpureus strain R40.</title>
        <authorList>
            <person name="Carey S.B."/>
            <person name="Jenkins J."/>
            <person name="Shu S."/>
            <person name="Lovell J.T."/>
            <person name="Sreedasyam A."/>
            <person name="Maumus F."/>
            <person name="Tiley G.P."/>
            <person name="Fernandez-Pozo N."/>
            <person name="Barry K."/>
            <person name="Chen C."/>
            <person name="Wang M."/>
            <person name="Lipzen A."/>
            <person name="Daum C."/>
            <person name="Saski C.A."/>
            <person name="Payton A.C."/>
            <person name="Mcbreen J.C."/>
            <person name="Conrad R.E."/>
            <person name="Kollar L.M."/>
            <person name="Olsson S."/>
            <person name="Huttunen S."/>
            <person name="Landis J.B."/>
            <person name="Wickett N.J."/>
            <person name="Johnson M.G."/>
            <person name="Rensing S.A."/>
            <person name="Grimwood J."/>
            <person name="Schmutz J."/>
            <person name="Mcdaniel S.F."/>
        </authorList>
    </citation>
    <scope>NUCLEOTIDE SEQUENCE</scope>
    <source>
        <strain evidence="3">R40</strain>
    </source>
</reference>
<feature type="region of interest" description="Disordered" evidence="2">
    <location>
        <begin position="634"/>
        <end position="665"/>
    </location>
</feature>
<protein>
    <submittedName>
        <fullName evidence="3">Uncharacterized protein</fullName>
    </submittedName>
</protein>
<comment type="caution">
    <text evidence="3">The sequence shown here is derived from an EMBL/GenBank/DDBJ whole genome shotgun (WGS) entry which is preliminary data.</text>
</comment>
<evidence type="ECO:0000256" key="2">
    <source>
        <dbReference type="SAM" id="MobiDB-lite"/>
    </source>
</evidence>